<dbReference type="OrthoDB" id="9810361at2"/>
<dbReference type="Proteomes" id="UP000019678">
    <property type="component" value="Unassembled WGS sequence"/>
</dbReference>
<proteinExistence type="predicted"/>
<dbReference type="STRING" id="1192034.CAP_0429"/>
<dbReference type="eggNOG" id="COG0727">
    <property type="taxonomic scope" value="Bacteria"/>
</dbReference>
<dbReference type="RefSeq" id="WP_156041581.1">
    <property type="nucleotide sequence ID" value="NZ_ASRX01000104.1"/>
</dbReference>
<protein>
    <recommendedName>
        <fullName evidence="4">YkgJ family cysteine cluster protein</fullName>
    </recommendedName>
</protein>
<reference evidence="2 3" key="1">
    <citation type="submission" date="2013-05" db="EMBL/GenBank/DDBJ databases">
        <title>Genome assembly of Chondromyces apiculatus DSM 436.</title>
        <authorList>
            <person name="Sharma G."/>
            <person name="Khatri I."/>
            <person name="Kaur C."/>
            <person name="Mayilraj S."/>
            <person name="Subramanian S."/>
        </authorList>
    </citation>
    <scope>NUCLEOTIDE SEQUENCE [LARGE SCALE GENOMIC DNA]</scope>
    <source>
        <strain evidence="2 3">DSM 436</strain>
    </source>
</reference>
<evidence type="ECO:0008006" key="4">
    <source>
        <dbReference type="Google" id="ProtNLM"/>
    </source>
</evidence>
<keyword evidence="3" id="KW-1185">Reference proteome</keyword>
<dbReference type="EMBL" id="ASRX01000104">
    <property type="protein sequence ID" value="EYF00614.1"/>
    <property type="molecule type" value="Genomic_DNA"/>
</dbReference>
<evidence type="ECO:0000313" key="3">
    <source>
        <dbReference type="Proteomes" id="UP000019678"/>
    </source>
</evidence>
<gene>
    <name evidence="2" type="ORF">CAP_0429</name>
</gene>
<evidence type="ECO:0000313" key="2">
    <source>
        <dbReference type="EMBL" id="EYF00614.1"/>
    </source>
</evidence>
<sequence>MSPLPSRPRLADHARARRHIVDGDERIILHDARTGARLVLDARTWGLLACADGTRDLDGILAAAAREGARARAPALRAFLEQIHAAGLLEDGPAPLPSTSTSTSATPTPARLADAPAALPATAHPIDLLPDFTLHCDGHGSCCRFYTTVLFSPPETARARAALPLLLDAGDQPARAFLPERGPGPTAGAAVAFIDGRCAYLDPHDRCAIHAAAGAAAKPLGCQLFPVSIVDDGHHVRVSVLVECACVLASAASPSPHGAPLLASLPHPPRTRADLPSALHITELPARLHITSHTTAPRADLLAWSSALLAASPPHDIPSALWTLAATLERTGPDLTAATHAFEAPEPLTPEPLLPWLGALFRRAHRRATEDAAFRSPRDLALRTITWIAAATRALHHPDLAALTLAADAPAARADERFYLRAALHGHQLLDDTARIPLADRLRDAAIRLLVARAMSLRLAALAGEPDAEPLDDPASAHPLALVEAAMRGHGLSAYGEDLALDQAG</sequence>
<evidence type="ECO:0000256" key="1">
    <source>
        <dbReference type="SAM" id="MobiDB-lite"/>
    </source>
</evidence>
<feature type="region of interest" description="Disordered" evidence="1">
    <location>
        <begin position="90"/>
        <end position="110"/>
    </location>
</feature>
<comment type="caution">
    <text evidence="2">The sequence shown here is derived from an EMBL/GenBank/DDBJ whole genome shotgun (WGS) entry which is preliminary data.</text>
</comment>
<accession>A0A017SUI5</accession>
<dbReference type="AlphaFoldDB" id="A0A017SUI5"/>
<name>A0A017SUI5_9BACT</name>
<feature type="compositionally biased region" description="Low complexity" evidence="1">
    <location>
        <begin position="97"/>
        <end position="110"/>
    </location>
</feature>
<organism evidence="2 3">
    <name type="scientific">Chondromyces apiculatus DSM 436</name>
    <dbReference type="NCBI Taxonomy" id="1192034"/>
    <lineage>
        <taxon>Bacteria</taxon>
        <taxon>Pseudomonadati</taxon>
        <taxon>Myxococcota</taxon>
        <taxon>Polyangia</taxon>
        <taxon>Polyangiales</taxon>
        <taxon>Polyangiaceae</taxon>
        <taxon>Chondromyces</taxon>
    </lineage>
</organism>